<feature type="region of interest" description="Disordered" evidence="1">
    <location>
        <begin position="1"/>
        <end position="23"/>
    </location>
</feature>
<evidence type="ECO:0000256" key="2">
    <source>
        <dbReference type="SAM" id="Phobius"/>
    </source>
</evidence>
<feature type="region of interest" description="Disordered" evidence="1">
    <location>
        <begin position="184"/>
        <end position="229"/>
    </location>
</feature>
<gene>
    <name evidence="3" type="ORF">K466DRAFT_607119</name>
</gene>
<keyword evidence="2" id="KW-0812">Transmembrane</keyword>
<evidence type="ECO:0000256" key="1">
    <source>
        <dbReference type="SAM" id="MobiDB-lite"/>
    </source>
</evidence>
<dbReference type="AlphaFoldDB" id="A0A5C3NXT1"/>
<reference evidence="3 4" key="1">
    <citation type="journal article" date="2019" name="Nat. Ecol. Evol.">
        <title>Megaphylogeny resolves global patterns of mushroom evolution.</title>
        <authorList>
            <person name="Varga T."/>
            <person name="Krizsan K."/>
            <person name="Foldi C."/>
            <person name="Dima B."/>
            <person name="Sanchez-Garcia M."/>
            <person name="Sanchez-Ramirez S."/>
            <person name="Szollosi G.J."/>
            <person name="Szarkandi J.G."/>
            <person name="Papp V."/>
            <person name="Albert L."/>
            <person name="Andreopoulos W."/>
            <person name="Angelini C."/>
            <person name="Antonin V."/>
            <person name="Barry K.W."/>
            <person name="Bougher N.L."/>
            <person name="Buchanan P."/>
            <person name="Buyck B."/>
            <person name="Bense V."/>
            <person name="Catcheside P."/>
            <person name="Chovatia M."/>
            <person name="Cooper J."/>
            <person name="Damon W."/>
            <person name="Desjardin D."/>
            <person name="Finy P."/>
            <person name="Geml J."/>
            <person name="Haridas S."/>
            <person name="Hughes K."/>
            <person name="Justo A."/>
            <person name="Karasinski D."/>
            <person name="Kautmanova I."/>
            <person name="Kiss B."/>
            <person name="Kocsube S."/>
            <person name="Kotiranta H."/>
            <person name="LaButti K.M."/>
            <person name="Lechner B.E."/>
            <person name="Liimatainen K."/>
            <person name="Lipzen A."/>
            <person name="Lukacs Z."/>
            <person name="Mihaltcheva S."/>
            <person name="Morgado L.N."/>
            <person name="Niskanen T."/>
            <person name="Noordeloos M.E."/>
            <person name="Ohm R.A."/>
            <person name="Ortiz-Santana B."/>
            <person name="Ovrebo C."/>
            <person name="Racz N."/>
            <person name="Riley R."/>
            <person name="Savchenko A."/>
            <person name="Shiryaev A."/>
            <person name="Soop K."/>
            <person name="Spirin V."/>
            <person name="Szebenyi C."/>
            <person name="Tomsovsky M."/>
            <person name="Tulloss R.E."/>
            <person name="Uehling J."/>
            <person name="Grigoriev I.V."/>
            <person name="Vagvolgyi C."/>
            <person name="Papp T."/>
            <person name="Martin F.M."/>
            <person name="Miettinen O."/>
            <person name="Hibbett D.S."/>
            <person name="Nagy L.G."/>
        </authorList>
    </citation>
    <scope>NUCLEOTIDE SEQUENCE [LARGE SCALE GENOMIC DNA]</scope>
    <source>
        <strain evidence="3 4">HHB13444</strain>
    </source>
</reference>
<dbReference type="Proteomes" id="UP000308197">
    <property type="component" value="Unassembled WGS sequence"/>
</dbReference>
<organism evidence="3 4">
    <name type="scientific">Polyporus arcularius HHB13444</name>
    <dbReference type="NCBI Taxonomy" id="1314778"/>
    <lineage>
        <taxon>Eukaryota</taxon>
        <taxon>Fungi</taxon>
        <taxon>Dikarya</taxon>
        <taxon>Basidiomycota</taxon>
        <taxon>Agaricomycotina</taxon>
        <taxon>Agaricomycetes</taxon>
        <taxon>Polyporales</taxon>
        <taxon>Polyporaceae</taxon>
        <taxon>Polyporus</taxon>
    </lineage>
</organism>
<dbReference type="EMBL" id="ML212639">
    <property type="protein sequence ID" value="TFK78303.1"/>
    <property type="molecule type" value="Genomic_DNA"/>
</dbReference>
<keyword evidence="4" id="KW-1185">Reference proteome</keyword>
<evidence type="ECO:0000313" key="4">
    <source>
        <dbReference type="Proteomes" id="UP000308197"/>
    </source>
</evidence>
<name>A0A5C3NXT1_9APHY</name>
<feature type="transmembrane region" description="Helical" evidence="2">
    <location>
        <begin position="32"/>
        <end position="54"/>
    </location>
</feature>
<keyword evidence="2" id="KW-1133">Transmembrane helix</keyword>
<evidence type="ECO:0000313" key="3">
    <source>
        <dbReference type="EMBL" id="TFK78303.1"/>
    </source>
</evidence>
<proteinExistence type="predicted"/>
<accession>A0A5C3NXT1</accession>
<protein>
    <submittedName>
        <fullName evidence="3">Uncharacterized protein</fullName>
    </submittedName>
</protein>
<dbReference type="InParanoid" id="A0A5C3NXT1"/>
<sequence length="279" mass="29670">MSRAAATASATLTSRADSNSSDTGSFLSSGGSTLILVFLAIGLFLGGILVMFSMRRYVVAGRRRVRTWQAAGGDWDEAHGGPATPGSVSVMMRSRRDFGQKPELWDCRVDIVEEAEDAGSGWGRIQPVAAKFVYEDEPLPSARRRGDDSLRSIASSEIRADSSSPRPAFLHRFQVGWRDFTTQLPLLHPPQPGVQLSSSPPPGSSTPDAVGQNAGDVSAAVSRPAPQTQSVRVLAAITMPTEKPCVEGVPLYALGIADVPWNGCTPDDPPPHDATPHGR</sequence>
<keyword evidence="2" id="KW-0472">Membrane</keyword>